<dbReference type="AlphaFoldDB" id="A0ABD0TJE4"/>
<keyword evidence="1" id="KW-0732">Signal</keyword>
<evidence type="ECO:0000313" key="3">
    <source>
        <dbReference type="Proteomes" id="UP001549921"/>
    </source>
</evidence>
<proteinExistence type="predicted"/>
<evidence type="ECO:0000256" key="1">
    <source>
        <dbReference type="SAM" id="SignalP"/>
    </source>
</evidence>
<feature type="signal peptide" evidence="1">
    <location>
        <begin position="1"/>
        <end position="17"/>
    </location>
</feature>
<dbReference type="PANTHER" id="PTHR10974">
    <property type="entry name" value="FI08016P-RELATED"/>
    <property type="match status" value="1"/>
</dbReference>
<dbReference type="InterPro" id="IPR017850">
    <property type="entry name" value="Alkaline_phosphatase_core_sf"/>
</dbReference>
<dbReference type="Proteomes" id="UP001549921">
    <property type="component" value="Unassembled WGS sequence"/>
</dbReference>
<organism evidence="2 3">
    <name type="scientific">Loxostege sticticalis</name>
    <name type="common">Beet webworm moth</name>
    <dbReference type="NCBI Taxonomy" id="481309"/>
    <lineage>
        <taxon>Eukaryota</taxon>
        <taxon>Metazoa</taxon>
        <taxon>Ecdysozoa</taxon>
        <taxon>Arthropoda</taxon>
        <taxon>Hexapoda</taxon>
        <taxon>Insecta</taxon>
        <taxon>Pterygota</taxon>
        <taxon>Neoptera</taxon>
        <taxon>Endopterygota</taxon>
        <taxon>Lepidoptera</taxon>
        <taxon>Glossata</taxon>
        <taxon>Ditrysia</taxon>
        <taxon>Pyraloidea</taxon>
        <taxon>Crambidae</taxon>
        <taxon>Pyraustinae</taxon>
        <taxon>Loxostege</taxon>
    </lineage>
</organism>
<dbReference type="PANTHER" id="PTHR10974:SF1">
    <property type="entry name" value="FI08016P-RELATED"/>
    <property type="match status" value="1"/>
</dbReference>
<dbReference type="InterPro" id="IPR004245">
    <property type="entry name" value="DUF229"/>
</dbReference>
<dbReference type="Pfam" id="PF02995">
    <property type="entry name" value="DUF229"/>
    <property type="match status" value="1"/>
</dbReference>
<protein>
    <submittedName>
        <fullName evidence="2">Uncharacterized protein</fullName>
    </submittedName>
</protein>
<gene>
    <name evidence="2" type="ORF">ABMA28_013716</name>
</gene>
<evidence type="ECO:0000313" key="2">
    <source>
        <dbReference type="EMBL" id="KAL0849424.1"/>
    </source>
</evidence>
<name>A0ABD0TJE4_LOXSC</name>
<dbReference type="SUPFAM" id="SSF53649">
    <property type="entry name" value="Alkaline phosphatase-like"/>
    <property type="match status" value="1"/>
</dbReference>
<feature type="chain" id="PRO_5044851837" evidence="1">
    <location>
        <begin position="18"/>
        <end position="599"/>
    </location>
</feature>
<dbReference type="CDD" id="cd16021">
    <property type="entry name" value="ALP_like"/>
    <property type="match status" value="1"/>
</dbReference>
<comment type="caution">
    <text evidence="2">The sequence shown here is derived from an EMBL/GenBank/DDBJ whole genome shotgun (WGS) entry which is preliminary data.</text>
</comment>
<dbReference type="Gene3D" id="3.40.720.10">
    <property type="entry name" value="Alkaline Phosphatase, subunit A"/>
    <property type="match status" value="1"/>
</dbReference>
<dbReference type="FunFam" id="3.40.720.10:FF:000017">
    <property type="entry name" value="Predicted protein"/>
    <property type="match status" value="1"/>
</dbReference>
<sequence>MFLLVFEFLHVIVTVDSKVNQKQHSDAFAIFTKGCIIPTFPLVSENIQNFVGFPKKAIDCSNKYPGALLKSNESHIWIDNDVLEQHNIMEKNKFFCCYYNFYANKSVEDIFYGSCVQFSDTIEALHEFVRVECFYLDDKVYDDFFVFPMRIQTVPMKNYKNFNVIIFGLESVSRMNFLRTMPATANFLRGKGSIQLLGYNKLGDNSFPNLFPLLLGKSFKDALSYCTHGNDEIDTIKCAFIWDRFKKSGYVTALGSDSIAGLLGNYEYSLSKLPTDYYLQPFMSESIKLFKNKEYSYHMCYKNKFYYKTLLNYVYHLSNKLKDNNLFGIFWEESVSHDHLNYPHIMDAQYLNLLEKLEISGYLNESVLIFFSDHGMRWGNIVLTEQGRLEERLPLVEILLPPKFKEVYKLAHENLKINSHRLTTPYDMYDTLADLIDPTLLHDHELRRRNKNRMYDNRASLFLPLSENRTCDFVGISDHWCTCHKGMMLPTGHKNRLKASRFLIDYINSLMITFPQCYQLSVKNIFDVSVVMDPRGSTYRVAIEAFPGGGIFDATLRMERGVFAVSGTISRLNLYRGQGDCVQDDSLKMYCYCRQPFRI</sequence>
<reference evidence="2 3" key="1">
    <citation type="submission" date="2024-06" db="EMBL/GenBank/DDBJ databases">
        <title>A chromosome-level genome assembly of beet webworm, Loxostege sticticalis.</title>
        <authorList>
            <person name="Zhang Y."/>
        </authorList>
    </citation>
    <scope>NUCLEOTIDE SEQUENCE [LARGE SCALE GENOMIC DNA]</scope>
    <source>
        <strain evidence="2">AQ028</strain>
        <tissue evidence="2">Male pupae</tissue>
    </source>
</reference>
<dbReference type="EMBL" id="JBEDNZ010000004">
    <property type="protein sequence ID" value="KAL0849424.1"/>
    <property type="molecule type" value="Genomic_DNA"/>
</dbReference>
<accession>A0ABD0TJE4</accession>